<dbReference type="Proteomes" id="UP000199208">
    <property type="component" value="Unassembled WGS sequence"/>
</dbReference>
<sequence>MRKIALWLIAALLIGGGIAVLALREVGPELMDRLQGKPLGPLAGSQRFELDETRTVAINEVKSLTAVTVETVFESVEVTREPREDIEIRLTGTYMAPLDVTQPKIRISQDGDGRVEIDIDRGITLPHSFTSTNLRLMVKIPETLSGDLELQSVSGAVKLRSPGLEPFKGNVSAGSVSGRIYVEGLDAWNVDLGSVSGEVEFVGSADQLDVKTVSGAMMLRLAALRGNGWMETTSGSIELTSTEPLNHEIKITTTSGELEIEREEVNIEVREDRVIEATAGSGQFSLELSTVSGSVSIR</sequence>
<dbReference type="OrthoDB" id="7056452at2"/>
<dbReference type="Gene3D" id="2.160.20.120">
    <property type="match status" value="1"/>
</dbReference>
<proteinExistence type="predicted"/>
<feature type="domain" description="DUF4097" evidence="1">
    <location>
        <begin position="84"/>
        <end position="297"/>
    </location>
</feature>
<gene>
    <name evidence="2" type="ORF">SAMN03080599_01604</name>
</gene>
<dbReference type="AlphaFoldDB" id="A0A1G5RZD1"/>
<dbReference type="InterPro" id="IPR025164">
    <property type="entry name" value="Toastrack_DUF4097"/>
</dbReference>
<reference evidence="2 3" key="1">
    <citation type="submission" date="2016-10" db="EMBL/GenBank/DDBJ databases">
        <authorList>
            <person name="de Groot N.N."/>
        </authorList>
    </citation>
    <scope>NUCLEOTIDE SEQUENCE [LARGE SCALE GENOMIC DNA]</scope>
    <source>
        <strain evidence="2 3">DSM 2784</strain>
    </source>
</reference>
<dbReference type="EMBL" id="FMWL01000006">
    <property type="protein sequence ID" value="SCZ79120.1"/>
    <property type="molecule type" value="Genomic_DNA"/>
</dbReference>
<evidence type="ECO:0000313" key="2">
    <source>
        <dbReference type="EMBL" id="SCZ79120.1"/>
    </source>
</evidence>
<keyword evidence="3" id="KW-1185">Reference proteome</keyword>
<dbReference type="RefSeq" id="WP_092590382.1">
    <property type="nucleotide sequence ID" value="NZ_FMWL01000006.1"/>
</dbReference>
<dbReference type="STRING" id="1120920.SAMN03080599_01604"/>
<evidence type="ECO:0000313" key="3">
    <source>
        <dbReference type="Proteomes" id="UP000199208"/>
    </source>
</evidence>
<protein>
    <submittedName>
        <fullName evidence="2">Putative adhesin</fullName>
    </submittedName>
</protein>
<name>A0A1G5RZD1_9FIRM</name>
<evidence type="ECO:0000259" key="1">
    <source>
        <dbReference type="Pfam" id="PF13349"/>
    </source>
</evidence>
<accession>A0A1G5RZD1</accession>
<organism evidence="2 3">
    <name type="scientific">Acidaminobacter hydrogenoformans DSM 2784</name>
    <dbReference type="NCBI Taxonomy" id="1120920"/>
    <lineage>
        <taxon>Bacteria</taxon>
        <taxon>Bacillati</taxon>
        <taxon>Bacillota</taxon>
        <taxon>Clostridia</taxon>
        <taxon>Peptostreptococcales</taxon>
        <taxon>Acidaminobacteraceae</taxon>
        <taxon>Acidaminobacter</taxon>
    </lineage>
</organism>
<dbReference type="Pfam" id="PF13349">
    <property type="entry name" value="DUF4097"/>
    <property type="match status" value="1"/>
</dbReference>